<evidence type="ECO:0000259" key="7">
    <source>
        <dbReference type="Pfam" id="PF04130"/>
    </source>
</evidence>
<dbReference type="InterPro" id="IPR040457">
    <property type="entry name" value="GCP_C"/>
</dbReference>
<organism evidence="9 10">
    <name type="scientific">Ricinus communis</name>
    <name type="common">Castor bean</name>
    <dbReference type="NCBI Taxonomy" id="3988"/>
    <lineage>
        <taxon>Eukaryota</taxon>
        <taxon>Viridiplantae</taxon>
        <taxon>Streptophyta</taxon>
        <taxon>Embryophyta</taxon>
        <taxon>Tracheophyta</taxon>
        <taxon>Spermatophyta</taxon>
        <taxon>Magnoliopsida</taxon>
        <taxon>eudicotyledons</taxon>
        <taxon>Gunneridae</taxon>
        <taxon>Pentapetalae</taxon>
        <taxon>rosids</taxon>
        <taxon>fabids</taxon>
        <taxon>Malpighiales</taxon>
        <taxon>Euphorbiaceae</taxon>
        <taxon>Acalyphoideae</taxon>
        <taxon>Acalypheae</taxon>
        <taxon>Ricinus</taxon>
    </lineage>
</organism>
<evidence type="ECO:0000313" key="10">
    <source>
        <dbReference type="Proteomes" id="UP000008311"/>
    </source>
</evidence>
<feature type="compositionally biased region" description="Basic and acidic residues" evidence="6">
    <location>
        <begin position="776"/>
        <end position="786"/>
    </location>
</feature>
<dbReference type="GO" id="GO:0007020">
    <property type="term" value="P:microtubule nucleation"/>
    <property type="evidence" value="ECO:0000318"/>
    <property type="project" value="GO_Central"/>
</dbReference>
<evidence type="ECO:0000313" key="9">
    <source>
        <dbReference type="EMBL" id="EEF46514.1"/>
    </source>
</evidence>
<evidence type="ECO:0000259" key="8">
    <source>
        <dbReference type="Pfam" id="PF17681"/>
    </source>
</evidence>
<proteinExistence type="inferred from homology"/>
<evidence type="ECO:0000256" key="3">
    <source>
        <dbReference type="ARBA" id="ARBA00022490"/>
    </source>
</evidence>
<sequence length="1209" mass="136939">MAVETNLGTLLEKLKVEEPWLPPVTWESIPSQNVSSFRPPPNSSPLKHTSSSLSEASLVRLALNAMQGVESALTSIQKLSSAFSSDPADRSHHQIPSLWNRSSSTHALGRILNSIGCFGSLVFLLRKFVDNLTHIELEQIHYDHDTQKEQHLSYTLVNQAFAVAVGKVLEGYVCALNTVYASARLRHSSTVDVEYYEEACLTSIVHSKVTLLELYLHTKELRCQIEALGNICNLYDVALCFSVSSLEDLNAKAVFEFSNFYRGGDLLSYLYTQLQVADPPHRAILNFLFLRSFEPYCGLIRSWIFSAQTSDPYKEFIVECGDKQPPDLHCKAGIPFDFPWASIRDGVAIPCFLKDFLIPIIRAGQQLQVLMKLLELCNYAGPGEHTYEDLLPSFNGYTSDNLFHASPVTFSKGHFEAMVKVRNNYYKKMLEKLGNVLAKLELRYQQVVPDVIVPIYFDNSGGGLNNEVSFTLNDGLNVSSASDKAVDKVGSYSSSTRDESYGSNASEASECSSLSGSEEETETELLAENSNSLVGHEHKYFSSLRFSTTTSSPVNNTLQSSIQCQSSHDMESNIPENCPKNYVLGHFVQSYCKKKSTSHMFVPLGLEDSNLSYTNRLTAKSWPLVNNTFYDDQGFKHYQGQPQGYTALAATKTNTESINEGVPYFRKMTSAKDCSIEALGKDQLENAFHTADLFTLHPWKDNHSSNFLSKNPMLRKNVFFNPMSKPGQEFSLVYGQSLPCFDFLNVEDPCKVYVEKLAANSRHSLINNGDSSDAAGKSHERRKQDNDGDSIFINNDKMASPFSSLYLKKQGQEALVSKDVYGGRSWESLLSKFSFIEKGSASEQKHSLSAMFDIPLDFIIDKCMLQEILLQYKYVSKLAIKILEGFDLHEHYRVLRRYYFMEIADWADLFIMSLWHHKWRTTEAGQRVSEIQGLLELSVQRSSCERDPNKDRLYVYIKGNAVIPLATSAIGVHSFDFLGLGYHVDWPLSIILTPSALKIYSDIFSFLIQVKLAIFALSDVWRSLKVLISRILHLQTGNYTNFISLTYDRQQVNHFISTLQQYVQSQLSHISWCRFLHNLKYKVKDMMDLESVHMEYLTDSLHICFLSDETRPVASIIESILQCALNFRACLTTSIWDVGLDEGGLRGKLSRINISQVLAIKQKFDKNLKELHLCYHKSPKHGEFGLYCFWGHLNYNEYYTDNEMNLYAF</sequence>
<dbReference type="GO" id="GO:0051225">
    <property type="term" value="P:spindle assembly"/>
    <property type="evidence" value="ECO:0000318"/>
    <property type="project" value="GO_Central"/>
</dbReference>
<dbReference type="Pfam" id="PF17681">
    <property type="entry name" value="GCP_N_terminal"/>
    <property type="match status" value="1"/>
</dbReference>
<accession>B9RQ26</accession>
<dbReference type="Pfam" id="PF04130">
    <property type="entry name" value="GCP_C_terminal"/>
    <property type="match status" value="1"/>
</dbReference>
<comment type="subcellular location">
    <subcellularLocation>
        <location evidence="1">Cytoplasm</location>
        <location evidence="1">Cytoskeleton</location>
    </subcellularLocation>
</comment>
<feature type="domain" description="Gamma tubulin complex component C-terminal" evidence="7">
    <location>
        <begin position="888"/>
        <end position="1199"/>
    </location>
</feature>
<evidence type="ECO:0000256" key="5">
    <source>
        <dbReference type="ARBA" id="ARBA00023212"/>
    </source>
</evidence>
<evidence type="ECO:0000256" key="4">
    <source>
        <dbReference type="ARBA" id="ARBA00022701"/>
    </source>
</evidence>
<feature type="domain" description="Gamma tubulin complex component protein N-terminal" evidence="8">
    <location>
        <begin position="62"/>
        <end position="388"/>
    </location>
</feature>
<name>B9RQ26_RICCO</name>
<dbReference type="InParanoid" id="B9RQ26"/>
<evidence type="ECO:0000256" key="2">
    <source>
        <dbReference type="ARBA" id="ARBA00010337"/>
    </source>
</evidence>
<dbReference type="FunCoup" id="B9RQ26">
    <property type="interactions" value="1934"/>
</dbReference>
<reference evidence="10" key="1">
    <citation type="journal article" date="2010" name="Nat. Biotechnol.">
        <title>Draft genome sequence of the oilseed species Ricinus communis.</title>
        <authorList>
            <person name="Chan A.P."/>
            <person name="Crabtree J."/>
            <person name="Zhao Q."/>
            <person name="Lorenzi H."/>
            <person name="Orvis J."/>
            <person name="Puiu D."/>
            <person name="Melake-Berhan A."/>
            <person name="Jones K.M."/>
            <person name="Redman J."/>
            <person name="Chen G."/>
            <person name="Cahoon E.B."/>
            <person name="Gedil M."/>
            <person name="Stanke M."/>
            <person name="Haas B.J."/>
            <person name="Wortman J.R."/>
            <person name="Fraser-Liggett C.M."/>
            <person name="Ravel J."/>
            <person name="Rabinowicz P.D."/>
        </authorList>
    </citation>
    <scope>NUCLEOTIDE SEQUENCE [LARGE SCALE GENOMIC DNA]</scope>
    <source>
        <strain evidence="10">cv. Hale</strain>
    </source>
</reference>
<dbReference type="eggNOG" id="KOG2000">
    <property type="taxonomic scope" value="Eukaryota"/>
</dbReference>
<dbReference type="GO" id="GO:0043015">
    <property type="term" value="F:gamma-tubulin binding"/>
    <property type="evidence" value="ECO:0000318"/>
    <property type="project" value="GO_Central"/>
</dbReference>
<keyword evidence="3" id="KW-0963">Cytoplasm</keyword>
<dbReference type="Gene3D" id="1.20.120.1900">
    <property type="entry name" value="Gamma-tubulin complex, C-terminal domain"/>
    <property type="match status" value="1"/>
</dbReference>
<dbReference type="AlphaFoldDB" id="B9RQ26"/>
<feature type="region of interest" description="Disordered" evidence="6">
    <location>
        <begin position="768"/>
        <end position="792"/>
    </location>
</feature>
<dbReference type="FunFam" id="1.20.120.1900:FF:000018">
    <property type="entry name" value="Gamma-tubulin complex component 6 isoform A"/>
    <property type="match status" value="1"/>
</dbReference>
<evidence type="ECO:0000256" key="1">
    <source>
        <dbReference type="ARBA" id="ARBA00004245"/>
    </source>
</evidence>
<dbReference type="STRING" id="3988.B9RQ26"/>
<keyword evidence="10" id="KW-1185">Reference proteome</keyword>
<dbReference type="GO" id="GO:0000922">
    <property type="term" value="C:spindle pole"/>
    <property type="evidence" value="ECO:0007669"/>
    <property type="project" value="InterPro"/>
</dbReference>
<dbReference type="InterPro" id="IPR007259">
    <property type="entry name" value="GCP"/>
</dbReference>
<dbReference type="InterPro" id="IPR042241">
    <property type="entry name" value="GCP_C_sf"/>
</dbReference>
<dbReference type="Proteomes" id="UP000008311">
    <property type="component" value="Unassembled WGS sequence"/>
</dbReference>
<gene>
    <name evidence="9" type="ORF">RCOM_0952160</name>
</gene>
<feature type="region of interest" description="Disordered" evidence="6">
    <location>
        <begin position="492"/>
        <end position="523"/>
    </location>
</feature>
<dbReference type="EMBL" id="EQ973800">
    <property type="protein sequence ID" value="EEF46514.1"/>
    <property type="molecule type" value="Genomic_DNA"/>
</dbReference>
<dbReference type="GO" id="GO:0031122">
    <property type="term" value="P:cytoplasmic microtubule organization"/>
    <property type="evidence" value="ECO:0000318"/>
    <property type="project" value="GO_Central"/>
</dbReference>
<evidence type="ECO:0000256" key="6">
    <source>
        <dbReference type="SAM" id="MobiDB-lite"/>
    </source>
</evidence>
<dbReference type="PANTHER" id="PTHR19302:SF70">
    <property type="entry name" value="GAMMA-TUBULIN COMPLEX COMPONENT 6"/>
    <property type="match status" value="1"/>
</dbReference>
<keyword evidence="5" id="KW-0206">Cytoskeleton</keyword>
<dbReference type="GO" id="GO:0005874">
    <property type="term" value="C:microtubule"/>
    <property type="evidence" value="ECO:0007669"/>
    <property type="project" value="UniProtKB-KW"/>
</dbReference>
<protein>
    <submittedName>
        <fullName evidence="9">Gamma-tubulin complex component, putative</fullName>
    </submittedName>
</protein>
<feature type="compositionally biased region" description="Low complexity" evidence="6">
    <location>
        <begin position="502"/>
        <end position="516"/>
    </location>
</feature>
<comment type="similarity">
    <text evidence="2">Belongs to the TUBGCP family.</text>
</comment>
<dbReference type="GO" id="GO:0000278">
    <property type="term" value="P:mitotic cell cycle"/>
    <property type="evidence" value="ECO:0000318"/>
    <property type="project" value="GO_Central"/>
</dbReference>
<keyword evidence="4" id="KW-0493">Microtubule</keyword>
<dbReference type="GO" id="GO:0051321">
    <property type="term" value="P:meiotic cell cycle"/>
    <property type="evidence" value="ECO:0000318"/>
    <property type="project" value="GO_Central"/>
</dbReference>
<dbReference type="PANTHER" id="PTHR19302">
    <property type="entry name" value="GAMMA TUBULIN COMPLEX PROTEIN"/>
    <property type="match status" value="1"/>
</dbReference>
<dbReference type="GO" id="GO:0000930">
    <property type="term" value="C:gamma-tubulin complex"/>
    <property type="evidence" value="ECO:0000318"/>
    <property type="project" value="GO_Central"/>
</dbReference>
<dbReference type="InterPro" id="IPR041470">
    <property type="entry name" value="GCP_N"/>
</dbReference>